<dbReference type="AlphaFoldDB" id="A0A6J5Z7S9"/>
<protein>
    <submittedName>
        <fullName evidence="2">Unannotated protein</fullName>
    </submittedName>
</protein>
<dbReference type="EMBL" id="CAESAC010000070">
    <property type="protein sequence ID" value="CAB4336510.1"/>
    <property type="molecule type" value="Genomic_DNA"/>
</dbReference>
<accession>A0A6J5Z7S9</accession>
<name>A0A6J5Z7S9_9ZZZZ</name>
<feature type="region of interest" description="Disordered" evidence="1">
    <location>
        <begin position="22"/>
        <end position="96"/>
    </location>
</feature>
<proteinExistence type="predicted"/>
<evidence type="ECO:0000313" key="2">
    <source>
        <dbReference type="EMBL" id="CAB4336510.1"/>
    </source>
</evidence>
<feature type="compositionally biased region" description="Basic residues" evidence="1">
    <location>
        <begin position="73"/>
        <end position="87"/>
    </location>
</feature>
<feature type="compositionally biased region" description="Low complexity" evidence="1">
    <location>
        <begin position="48"/>
        <end position="72"/>
    </location>
</feature>
<evidence type="ECO:0000256" key="1">
    <source>
        <dbReference type="SAM" id="MobiDB-lite"/>
    </source>
</evidence>
<organism evidence="2">
    <name type="scientific">freshwater metagenome</name>
    <dbReference type="NCBI Taxonomy" id="449393"/>
    <lineage>
        <taxon>unclassified sequences</taxon>
        <taxon>metagenomes</taxon>
        <taxon>ecological metagenomes</taxon>
    </lineage>
</organism>
<reference evidence="2" key="1">
    <citation type="submission" date="2020-05" db="EMBL/GenBank/DDBJ databases">
        <authorList>
            <person name="Chiriac C."/>
            <person name="Salcher M."/>
            <person name="Ghai R."/>
            <person name="Kavagutti S V."/>
        </authorList>
    </citation>
    <scope>NUCLEOTIDE SEQUENCE</scope>
</reference>
<gene>
    <name evidence="2" type="ORF">UFOPK4028_00580</name>
</gene>
<sequence length="252" mass="26857">MKLKHVLAALLCSVMFTTNVQAATPTPKPKPSSKATPSKNATVKPDSKSSAKPSSSKKVSTSKATKKPSTSKATKKPVKKKKKKVKKTATPIPSPSPIWPPVRFTSNKGIYAKIPTGKELLGLISAKKGLAADVVKCESNACGAVIVAADYSCRWWEIKSTVSGSDLNDQNKKVLLGTLRTTYGPLSPKTYANILLISDEPLFLPQTIDPLTQLPAPAVPRVGIVVGNISATCHKSATEEKIPTNIYTPVKK</sequence>